<dbReference type="Proteomes" id="UP000663891">
    <property type="component" value="Unassembled WGS sequence"/>
</dbReference>
<evidence type="ECO:0000313" key="3">
    <source>
        <dbReference type="EMBL" id="CAF1485746.1"/>
    </source>
</evidence>
<dbReference type="Pfam" id="PF26215">
    <property type="entry name" value="HTH_animal"/>
    <property type="match status" value="1"/>
</dbReference>
<comment type="caution">
    <text evidence="3">The sequence shown here is derived from an EMBL/GenBank/DDBJ whole genome shotgun (WGS) entry which is preliminary data.</text>
</comment>
<dbReference type="EMBL" id="CAJNON010001792">
    <property type="protein sequence ID" value="CAF1485746.1"/>
    <property type="molecule type" value="Genomic_DNA"/>
</dbReference>
<dbReference type="InterPro" id="IPR058912">
    <property type="entry name" value="HTH_animal"/>
</dbReference>
<name>A0A815S5L8_9BILA</name>
<evidence type="ECO:0000256" key="1">
    <source>
        <dbReference type="SAM" id="Coils"/>
    </source>
</evidence>
<proteinExistence type="predicted"/>
<feature type="coiled-coil region" evidence="1">
    <location>
        <begin position="281"/>
        <end position="312"/>
    </location>
</feature>
<organism evidence="3 4">
    <name type="scientific">Adineta steineri</name>
    <dbReference type="NCBI Taxonomy" id="433720"/>
    <lineage>
        <taxon>Eukaryota</taxon>
        <taxon>Metazoa</taxon>
        <taxon>Spiralia</taxon>
        <taxon>Gnathifera</taxon>
        <taxon>Rotifera</taxon>
        <taxon>Eurotatoria</taxon>
        <taxon>Bdelloidea</taxon>
        <taxon>Adinetida</taxon>
        <taxon>Adinetidae</taxon>
        <taxon>Adineta</taxon>
    </lineage>
</organism>
<keyword evidence="1" id="KW-0175">Coiled coil</keyword>
<feature type="domain" description="Helix-turn-helix" evidence="2">
    <location>
        <begin position="339"/>
        <end position="399"/>
    </location>
</feature>
<protein>
    <recommendedName>
        <fullName evidence="2">Helix-turn-helix domain-containing protein</fullName>
    </recommendedName>
</protein>
<evidence type="ECO:0000259" key="2">
    <source>
        <dbReference type="Pfam" id="PF26215"/>
    </source>
</evidence>
<reference evidence="3" key="1">
    <citation type="submission" date="2021-02" db="EMBL/GenBank/DDBJ databases">
        <authorList>
            <person name="Nowell W R."/>
        </authorList>
    </citation>
    <scope>NUCLEOTIDE SEQUENCE</scope>
</reference>
<gene>
    <name evidence="3" type="ORF">VCS650_LOCUS41427</name>
</gene>
<sequence>MVDDRRGNWCQNLVRRPSMLFWLLFSKMSTDKSDLQEGQPHDLILSTTEEVIQTQEESKKNKKKKCRGNRKLQRFRAKLRRQGLNNEAITTVINTYNNPSRPEEEENVQNTDVNVQDFIELHQQAQEEVHGMVQEMATKRKRELRGGVTTSISQVSIAQPLTKRQRSTTIIDLTQVKTNSKKSADKTKPNYLNTSDHVFKQMLSKALEGVENTIQSLDTPEKLQYARTYAQLVNDLFYLRLKQDYWDHYFKIATNTSIWSLELSKQIIKENHLNRIHFMTLNNVQKRRQMIIEELKQSENELDKHKQLLTDQFIDLKKLSMVIPAFVRKVYHKPAADPYIVPFLSDHPRYIHRNTIKGALFRAVRLCSNVEDFDKERLNIELMLLLNGYPPKFVSYHFKQFFEQHHIMSLMNELNDDIYRELHHKLVAQPTYRERERERQIFNKKEIRVLFTFESGPKLQMKRELHRLWKKYYIYEGSLVNDVKLKFSSKSNKSLNELLVRKKPPRSMLVTNHTTTTT</sequence>
<accession>A0A815S5L8</accession>
<dbReference type="AlphaFoldDB" id="A0A815S5L8"/>
<evidence type="ECO:0000313" key="4">
    <source>
        <dbReference type="Proteomes" id="UP000663891"/>
    </source>
</evidence>